<comment type="caution">
    <text evidence="1">The sequence shown here is derived from an EMBL/GenBank/DDBJ whole genome shotgun (WGS) entry which is preliminary data.</text>
</comment>
<proteinExistence type="predicted"/>
<sequence>MIVVRVPFLWVSGMALFPFVLVRTKQPDAVLLHHERIHLRQQLELGIVPFYLWYLLEYLLRRWQYGDHYTAYRNISFEREAFENEAHLTYWKTRRWYGFRAYLRPHGL</sequence>
<protein>
    <recommendedName>
        <fullName evidence="3">DUF4157 domain-containing protein</fullName>
    </recommendedName>
</protein>
<dbReference type="EMBL" id="JBHSMA010000003">
    <property type="protein sequence ID" value="MFC5410043.1"/>
    <property type="molecule type" value="Genomic_DNA"/>
</dbReference>
<accession>A0ABW0IBW1</accession>
<reference evidence="2" key="1">
    <citation type="journal article" date="2019" name="Int. J. Syst. Evol. Microbiol.">
        <title>The Global Catalogue of Microorganisms (GCM) 10K type strain sequencing project: providing services to taxonomists for standard genome sequencing and annotation.</title>
        <authorList>
            <consortium name="The Broad Institute Genomics Platform"/>
            <consortium name="The Broad Institute Genome Sequencing Center for Infectious Disease"/>
            <person name="Wu L."/>
            <person name="Ma J."/>
        </authorList>
    </citation>
    <scope>NUCLEOTIDE SEQUENCE [LARGE SCALE GENOMIC DNA]</scope>
    <source>
        <strain evidence="2">CCUG 55250</strain>
    </source>
</reference>
<keyword evidence="2" id="KW-1185">Reference proteome</keyword>
<evidence type="ECO:0000313" key="1">
    <source>
        <dbReference type="EMBL" id="MFC5410043.1"/>
    </source>
</evidence>
<dbReference type="RefSeq" id="WP_379844965.1">
    <property type="nucleotide sequence ID" value="NZ_JBHSMA010000003.1"/>
</dbReference>
<evidence type="ECO:0008006" key="3">
    <source>
        <dbReference type="Google" id="ProtNLM"/>
    </source>
</evidence>
<organism evidence="1 2">
    <name type="scientific">Larkinella bovis</name>
    <dbReference type="NCBI Taxonomy" id="683041"/>
    <lineage>
        <taxon>Bacteria</taxon>
        <taxon>Pseudomonadati</taxon>
        <taxon>Bacteroidota</taxon>
        <taxon>Cytophagia</taxon>
        <taxon>Cytophagales</taxon>
        <taxon>Spirosomataceae</taxon>
        <taxon>Larkinella</taxon>
    </lineage>
</organism>
<evidence type="ECO:0000313" key="2">
    <source>
        <dbReference type="Proteomes" id="UP001596106"/>
    </source>
</evidence>
<dbReference type="Proteomes" id="UP001596106">
    <property type="component" value="Unassembled WGS sequence"/>
</dbReference>
<gene>
    <name evidence="1" type="ORF">ACFPMF_12035</name>
</gene>
<name>A0ABW0IBW1_9BACT</name>